<evidence type="ECO:0000256" key="1">
    <source>
        <dbReference type="RuleBase" id="RU368084"/>
    </source>
</evidence>
<dbReference type="InterPro" id="IPR007220">
    <property type="entry name" value="ORC2"/>
</dbReference>
<evidence type="ECO:0000313" key="5">
    <source>
        <dbReference type="Proteomes" id="UP000291116"/>
    </source>
</evidence>
<protein>
    <recommendedName>
        <fullName evidence="1">Origin recognition complex subunit 2</fullName>
    </recommendedName>
</protein>
<dbReference type="InterPro" id="IPR056772">
    <property type="entry name" value="RecA-like_ORC2"/>
</dbReference>
<organism evidence="4 5">
    <name type="scientific">Pseudo-nitzschia multistriata</name>
    <dbReference type="NCBI Taxonomy" id="183589"/>
    <lineage>
        <taxon>Eukaryota</taxon>
        <taxon>Sar</taxon>
        <taxon>Stramenopiles</taxon>
        <taxon>Ochrophyta</taxon>
        <taxon>Bacillariophyta</taxon>
        <taxon>Bacillariophyceae</taxon>
        <taxon>Bacillariophycidae</taxon>
        <taxon>Bacillariales</taxon>
        <taxon>Bacillariaceae</taxon>
        <taxon>Pseudo-nitzschia</taxon>
    </lineage>
</organism>
<comment type="function">
    <text evidence="1">Component of the origin recognition complex (ORC) that binds origins of replication. DNA-binding is ATP-dependent. ORC is required to assemble the pre-replication complex necessary to initiate DNA replication.</text>
</comment>
<dbReference type="PANTHER" id="PTHR14052">
    <property type="entry name" value="ORIGIN RECOGNITION COMPLEX SUBUNIT 2"/>
    <property type="match status" value="1"/>
</dbReference>
<comment type="subunit">
    <text evidence="1">Component of the origin recognition complex (ORC).</text>
</comment>
<keyword evidence="5" id="KW-1185">Reference proteome</keyword>
<gene>
    <name evidence="4" type="ORF">PSNMU_V1.4_AUG-EV-PASAV3_0081260</name>
</gene>
<feature type="region of interest" description="Disordered" evidence="2">
    <location>
        <begin position="190"/>
        <end position="226"/>
    </location>
</feature>
<sequence>MENMATTTTLDSKPATQSPDVPTQITASIRDSLSSTMDGWFHTASDEECEVMTAKLLDYRFEGEDFRTEWWGHAEALGFVRVDYYHYRLPPSLGRFYNGEEEEETDVHTAQSLCRNLNTLAIPHGKSPLDRIGESDRKCGRTILERAVLKNRLRNTAFDKQGILDQWATLREELVFRKFHAAVTKDCKSNELEDHTRQQNGGKRGRVRKASLPPGRAASGEKRKLWSSSDAGAELFFRKGKRTKATKSSGKVSGGGNDDNQNTESEEVIDYPTTVQSYSDCARDHRLAEAASVRESNIADSLFDNWKFLISTNHSLLLYGTGSKKNLLERFANDDLDGDVIEINGFDPSLTVDGLLRLLIDHWLGGEEPTIRKNDFYHVHHETSCETDKSTAAARRMPFFPRRGDFRLLQTARAVAKRIAEEVTKTARPVTLIVHSMDAGGLGSGLAQEALSVLVSQSRTGCGLNAVRLVASIDHVRGQIVVESLSRHGLHWLQMEVHTHRPYVDEVVPELALSERQSSAKKRARVASSARSDRDLQHEGMSEDEYLALEHESIFSVLKSLSSTHSESLRQLAWLHLESEQEWISYTDLLKRCRSERIVQADQQLRLYLGELLDHSILERSKNNVTTSYRIPYPEEILSMIWNFKRDS</sequence>
<keyword evidence="1" id="KW-0539">Nucleus</keyword>
<evidence type="ECO:0000256" key="2">
    <source>
        <dbReference type="SAM" id="MobiDB-lite"/>
    </source>
</evidence>
<evidence type="ECO:0000259" key="3">
    <source>
        <dbReference type="Pfam" id="PF04084"/>
    </source>
</evidence>
<dbReference type="GO" id="GO:0003688">
    <property type="term" value="F:DNA replication origin binding"/>
    <property type="evidence" value="ECO:0007669"/>
    <property type="project" value="UniProtKB-UniRule"/>
</dbReference>
<comment type="subcellular location">
    <subcellularLocation>
        <location evidence="1">Nucleus</location>
    </subcellularLocation>
</comment>
<dbReference type="GO" id="GO:0005664">
    <property type="term" value="C:nuclear origin of replication recognition complex"/>
    <property type="evidence" value="ECO:0007669"/>
    <property type="project" value="UniProtKB-UniRule"/>
</dbReference>
<feature type="unsure residue" description="I or L" evidence="4">
    <location>
        <position position="609"/>
    </location>
</feature>
<reference evidence="4 5" key="1">
    <citation type="submission" date="2019-01" db="EMBL/GenBank/DDBJ databases">
        <authorList>
            <person name="Ferrante I. M."/>
        </authorList>
    </citation>
    <scope>NUCLEOTIDE SEQUENCE [LARGE SCALE GENOMIC DNA]</scope>
    <source>
        <strain evidence="4 5">B856</strain>
    </source>
</reference>
<feature type="region of interest" description="Disordered" evidence="2">
    <location>
        <begin position="1"/>
        <end position="21"/>
    </location>
</feature>
<feature type="domain" description="Origin recognition complex subunit 2 RecA-like" evidence="3">
    <location>
        <begin position="299"/>
        <end position="495"/>
    </location>
</feature>
<feature type="region of interest" description="Disordered" evidence="2">
    <location>
        <begin position="246"/>
        <end position="269"/>
    </location>
</feature>
<dbReference type="GO" id="GO:0006260">
    <property type="term" value="P:DNA replication"/>
    <property type="evidence" value="ECO:0007669"/>
    <property type="project" value="UniProtKB-UniRule"/>
</dbReference>
<proteinExistence type="inferred from homology"/>
<name>A0A448ZGI7_9STRA</name>
<evidence type="ECO:0000313" key="4">
    <source>
        <dbReference type="EMBL" id="VEU41159.1"/>
    </source>
</evidence>
<dbReference type="OrthoDB" id="346673at2759"/>
<dbReference type="EMBL" id="CAACVS010000335">
    <property type="protein sequence ID" value="VEU41159.1"/>
    <property type="molecule type" value="Genomic_DNA"/>
</dbReference>
<keyword evidence="1" id="KW-0235">DNA replication</keyword>
<dbReference type="Proteomes" id="UP000291116">
    <property type="component" value="Unassembled WGS sequence"/>
</dbReference>
<comment type="similarity">
    <text evidence="1">Belongs to the ORC2 family.</text>
</comment>
<dbReference type="Pfam" id="PF04084">
    <property type="entry name" value="RecA-like_ORC2"/>
    <property type="match status" value="1"/>
</dbReference>
<dbReference type="AlphaFoldDB" id="A0A448ZGI7"/>
<dbReference type="PANTHER" id="PTHR14052:SF0">
    <property type="entry name" value="ORIGIN RECOGNITION COMPLEX SUBUNIT 2"/>
    <property type="match status" value="1"/>
</dbReference>
<accession>A0A448ZGI7</accession>